<accession>A0ABV4EGR0</accession>
<dbReference type="SUPFAM" id="SSF53474">
    <property type="entry name" value="alpha/beta-Hydrolases"/>
    <property type="match status" value="1"/>
</dbReference>
<sequence length="296" mass="31466">MTQPTLILVHGAFATSFSFAPLQAELAFHGVRSAAVDLPGHGFAATFPLGYQAPQDLAQFTSEPGSIRGVTVDDNVRALTEEAARAKEHGPVVIVAHSRGGATLTALANARPELVDHMVYVSAWAPVDLPAAEYNAEPEMKTVDNAALARALAGDPGQLGLLRCNFRQADLEVLDGLKALFCADVSDEEFRIFLNSLQPDENLDVGGPEHRAQAGTWGTIPRTFVRLGEDRSLPAAMQDRLICEGDALTPDNPYRVRTLASSHVGWLVHPAEAAVQLAQIAADVAAESDRSSASAN</sequence>
<evidence type="ECO:0000313" key="3">
    <source>
        <dbReference type="Proteomes" id="UP001565435"/>
    </source>
</evidence>
<keyword evidence="3" id="KW-1185">Reference proteome</keyword>
<evidence type="ECO:0000313" key="2">
    <source>
        <dbReference type="EMBL" id="MEY9257472.1"/>
    </source>
</evidence>
<dbReference type="InterPro" id="IPR052897">
    <property type="entry name" value="Sec-Metab_Biosynth_Hydrolase"/>
</dbReference>
<comment type="caution">
    <text evidence="2">The sequence shown here is derived from an EMBL/GenBank/DDBJ whole genome shotgun (WGS) entry which is preliminary data.</text>
</comment>
<proteinExistence type="predicted"/>
<feature type="domain" description="AB hydrolase-1" evidence="1">
    <location>
        <begin position="6"/>
        <end position="272"/>
    </location>
</feature>
<dbReference type="PANTHER" id="PTHR37017:SF11">
    <property type="entry name" value="ESTERASE_LIPASE_THIOESTERASE DOMAIN-CONTAINING PROTEIN"/>
    <property type="match status" value="1"/>
</dbReference>
<dbReference type="InterPro" id="IPR000073">
    <property type="entry name" value="AB_hydrolase_1"/>
</dbReference>
<dbReference type="RefSeq" id="WP_370034925.1">
    <property type="nucleotide sequence ID" value="NZ_JBGBYS010000002.1"/>
</dbReference>
<gene>
    <name evidence="2" type="ORF">ABH903_000482</name>
</gene>
<dbReference type="Pfam" id="PF12697">
    <property type="entry name" value="Abhydrolase_6"/>
    <property type="match status" value="1"/>
</dbReference>
<dbReference type="Proteomes" id="UP001565435">
    <property type="component" value="Unassembled WGS sequence"/>
</dbReference>
<evidence type="ECO:0000259" key="1">
    <source>
        <dbReference type="Pfam" id="PF12697"/>
    </source>
</evidence>
<dbReference type="PANTHER" id="PTHR37017">
    <property type="entry name" value="AB HYDROLASE-1 DOMAIN-CONTAINING PROTEIN-RELATED"/>
    <property type="match status" value="1"/>
</dbReference>
<name>A0ABV4EGR0_BREEP</name>
<dbReference type="InterPro" id="IPR029058">
    <property type="entry name" value="AB_hydrolase_fold"/>
</dbReference>
<protein>
    <submittedName>
        <fullName evidence="2">Pimeloyl-ACP methyl ester carboxylesterase</fullName>
    </submittedName>
</protein>
<dbReference type="EMBL" id="JBGBYS010000002">
    <property type="protein sequence ID" value="MEY9257472.1"/>
    <property type="molecule type" value="Genomic_DNA"/>
</dbReference>
<dbReference type="Gene3D" id="3.40.50.1820">
    <property type="entry name" value="alpha/beta hydrolase"/>
    <property type="match status" value="1"/>
</dbReference>
<reference evidence="2 3" key="1">
    <citation type="submission" date="2024-07" db="EMBL/GenBank/DDBJ databases">
        <title>Mealworm larvae gut microbial communities from Newark, Delaware, USA.</title>
        <authorList>
            <person name="Blenner M."/>
        </authorList>
    </citation>
    <scope>NUCLEOTIDE SEQUENCE [LARGE SCALE GENOMIC DNA]</scope>
    <source>
        <strain evidence="2 3">UD i117</strain>
    </source>
</reference>
<organism evidence="2 3">
    <name type="scientific">Brevibacterium epidermidis</name>
    <dbReference type="NCBI Taxonomy" id="1698"/>
    <lineage>
        <taxon>Bacteria</taxon>
        <taxon>Bacillati</taxon>
        <taxon>Actinomycetota</taxon>
        <taxon>Actinomycetes</taxon>
        <taxon>Micrococcales</taxon>
        <taxon>Brevibacteriaceae</taxon>
        <taxon>Brevibacterium</taxon>
    </lineage>
</organism>